<dbReference type="OrthoDB" id="7864018at2759"/>
<reference evidence="2 3" key="1">
    <citation type="journal article" date="2007" name="Nature">
        <title>Evolution of genes and genomes on the Drosophila phylogeny.</title>
        <authorList>
            <consortium name="Drosophila 12 Genomes Consortium"/>
            <person name="Clark A.G."/>
            <person name="Eisen M.B."/>
            <person name="Smith D.R."/>
            <person name="Bergman C.M."/>
            <person name="Oliver B."/>
            <person name="Markow T.A."/>
            <person name="Kaufman T.C."/>
            <person name="Kellis M."/>
            <person name="Gelbart W."/>
            <person name="Iyer V.N."/>
            <person name="Pollard D.A."/>
            <person name="Sackton T.B."/>
            <person name="Larracuente A.M."/>
            <person name="Singh N.D."/>
            <person name="Abad J.P."/>
            <person name="Abt D.N."/>
            <person name="Adryan B."/>
            <person name="Aguade M."/>
            <person name="Akashi H."/>
            <person name="Anderson W.W."/>
            <person name="Aquadro C.F."/>
            <person name="Ardell D.H."/>
            <person name="Arguello R."/>
            <person name="Artieri C.G."/>
            <person name="Barbash D.A."/>
            <person name="Barker D."/>
            <person name="Barsanti P."/>
            <person name="Batterham P."/>
            <person name="Batzoglou S."/>
            <person name="Begun D."/>
            <person name="Bhutkar A."/>
            <person name="Blanco E."/>
            <person name="Bosak S.A."/>
            <person name="Bradley R.K."/>
            <person name="Brand A.D."/>
            <person name="Brent M.R."/>
            <person name="Brooks A.N."/>
            <person name="Brown R.H."/>
            <person name="Butlin R.K."/>
            <person name="Caggese C."/>
            <person name="Calvi B.R."/>
            <person name="Bernardo de Carvalho A."/>
            <person name="Caspi A."/>
            <person name="Castrezana S."/>
            <person name="Celniker S.E."/>
            <person name="Chang J.L."/>
            <person name="Chapple C."/>
            <person name="Chatterji S."/>
            <person name="Chinwalla A."/>
            <person name="Civetta A."/>
            <person name="Clifton S.W."/>
            <person name="Comeron J.M."/>
            <person name="Costello J.C."/>
            <person name="Coyne J.A."/>
            <person name="Daub J."/>
            <person name="David R.G."/>
            <person name="Delcher A.L."/>
            <person name="Delehaunty K."/>
            <person name="Do C.B."/>
            <person name="Ebling H."/>
            <person name="Edwards K."/>
            <person name="Eickbush T."/>
            <person name="Evans J.D."/>
            <person name="Filipski A."/>
            <person name="Findeiss S."/>
            <person name="Freyhult E."/>
            <person name="Fulton L."/>
            <person name="Fulton R."/>
            <person name="Garcia A.C."/>
            <person name="Gardiner A."/>
            <person name="Garfield D.A."/>
            <person name="Garvin B.E."/>
            <person name="Gibson G."/>
            <person name="Gilbert D."/>
            <person name="Gnerre S."/>
            <person name="Godfrey J."/>
            <person name="Good R."/>
            <person name="Gotea V."/>
            <person name="Gravely B."/>
            <person name="Greenberg A.J."/>
            <person name="Griffiths-Jones S."/>
            <person name="Gross S."/>
            <person name="Guigo R."/>
            <person name="Gustafson E.A."/>
            <person name="Haerty W."/>
            <person name="Hahn M.W."/>
            <person name="Halligan D.L."/>
            <person name="Halpern A.L."/>
            <person name="Halter G.M."/>
            <person name="Han M.V."/>
            <person name="Heger A."/>
            <person name="Hillier L."/>
            <person name="Hinrichs A.S."/>
            <person name="Holmes I."/>
            <person name="Hoskins R.A."/>
            <person name="Hubisz M.J."/>
            <person name="Hultmark D."/>
            <person name="Huntley M.A."/>
            <person name="Jaffe D.B."/>
            <person name="Jagadeeshan S."/>
            <person name="Jeck W.R."/>
            <person name="Johnson J."/>
            <person name="Jones C.D."/>
            <person name="Jordan W.C."/>
            <person name="Karpen G.H."/>
            <person name="Kataoka E."/>
            <person name="Keightley P.D."/>
            <person name="Kheradpour P."/>
            <person name="Kirkness E.F."/>
            <person name="Koerich L.B."/>
            <person name="Kristiansen K."/>
            <person name="Kudrna D."/>
            <person name="Kulathinal R.J."/>
            <person name="Kumar S."/>
            <person name="Kwok R."/>
            <person name="Lander E."/>
            <person name="Langley C.H."/>
            <person name="Lapoint R."/>
            <person name="Lazzaro B.P."/>
            <person name="Lee S.J."/>
            <person name="Levesque L."/>
            <person name="Li R."/>
            <person name="Lin C.F."/>
            <person name="Lin M.F."/>
            <person name="Lindblad-Toh K."/>
            <person name="Llopart A."/>
            <person name="Long M."/>
            <person name="Low L."/>
            <person name="Lozovsky E."/>
            <person name="Lu J."/>
            <person name="Luo M."/>
            <person name="Machado C.A."/>
            <person name="Makalowski W."/>
            <person name="Marzo M."/>
            <person name="Matsuda M."/>
            <person name="Matzkin L."/>
            <person name="McAllister B."/>
            <person name="McBride C.S."/>
            <person name="McKernan B."/>
            <person name="McKernan K."/>
            <person name="Mendez-Lago M."/>
            <person name="Minx P."/>
            <person name="Mollenhauer M.U."/>
            <person name="Montooth K."/>
            <person name="Mount S.M."/>
            <person name="Mu X."/>
            <person name="Myers E."/>
            <person name="Negre B."/>
            <person name="Newfeld S."/>
            <person name="Nielsen R."/>
            <person name="Noor M.A."/>
            <person name="O'Grady P."/>
            <person name="Pachter L."/>
            <person name="Papaceit M."/>
            <person name="Parisi M.J."/>
            <person name="Parisi M."/>
            <person name="Parts L."/>
            <person name="Pedersen J.S."/>
            <person name="Pesole G."/>
            <person name="Phillippy A.M."/>
            <person name="Ponting C.P."/>
            <person name="Pop M."/>
            <person name="Porcelli D."/>
            <person name="Powell J.R."/>
            <person name="Prohaska S."/>
            <person name="Pruitt K."/>
            <person name="Puig M."/>
            <person name="Quesneville H."/>
            <person name="Ram K.R."/>
            <person name="Rand D."/>
            <person name="Rasmussen M.D."/>
            <person name="Reed L.K."/>
            <person name="Reenan R."/>
            <person name="Reily A."/>
            <person name="Remington K.A."/>
            <person name="Rieger T.T."/>
            <person name="Ritchie M.G."/>
            <person name="Robin C."/>
            <person name="Rogers Y.H."/>
            <person name="Rohde C."/>
            <person name="Rozas J."/>
            <person name="Rubenfield M.J."/>
            <person name="Ruiz A."/>
            <person name="Russo S."/>
            <person name="Salzberg S.L."/>
            <person name="Sanchez-Gracia A."/>
            <person name="Saranga D.J."/>
            <person name="Sato H."/>
            <person name="Schaeffer S.W."/>
            <person name="Schatz M.C."/>
            <person name="Schlenke T."/>
            <person name="Schwartz R."/>
            <person name="Segarra C."/>
            <person name="Singh R.S."/>
            <person name="Sirot L."/>
            <person name="Sirota M."/>
            <person name="Sisneros N.B."/>
            <person name="Smith C.D."/>
            <person name="Smith T.F."/>
            <person name="Spieth J."/>
            <person name="Stage D.E."/>
            <person name="Stark A."/>
            <person name="Stephan W."/>
            <person name="Strausberg R.L."/>
            <person name="Strempel S."/>
            <person name="Sturgill D."/>
            <person name="Sutton G."/>
            <person name="Sutton G.G."/>
            <person name="Tao W."/>
            <person name="Teichmann S."/>
            <person name="Tobari Y.N."/>
            <person name="Tomimura Y."/>
            <person name="Tsolas J.M."/>
            <person name="Valente V.L."/>
            <person name="Venter E."/>
            <person name="Venter J.C."/>
            <person name="Vicario S."/>
            <person name="Vieira F.G."/>
            <person name="Vilella A.J."/>
            <person name="Villasante A."/>
            <person name="Walenz B."/>
            <person name="Wang J."/>
            <person name="Wasserman M."/>
            <person name="Watts T."/>
            <person name="Wilson D."/>
            <person name="Wilson R.K."/>
            <person name="Wing R.A."/>
            <person name="Wolfner M.F."/>
            <person name="Wong A."/>
            <person name="Wong G.K."/>
            <person name="Wu C.I."/>
            <person name="Wu G."/>
            <person name="Yamamoto D."/>
            <person name="Yang H.P."/>
            <person name="Yang S.P."/>
            <person name="Yorke J.A."/>
            <person name="Yoshida K."/>
            <person name="Zdobnov E."/>
            <person name="Zhang P."/>
            <person name="Zhang Y."/>
            <person name="Zimin A.V."/>
            <person name="Baldwin J."/>
            <person name="Abdouelleil A."/>
            <person name="Abdulkadir J."/>
            <person name="Abebe A."/>
            <person name="Abera B."/>
            <person name="Abreu J."/>
            <person name="Acer S.C."/>
            <person name="Aftuck L."/>
            <person name="Alexander A."/>
            <person name="An P."/>
            <person name="Anderson E."/>
            <person name="Anderson S."/>
            <person name="Arachi H."/>
            <person name="Azer M."/>
            <person name="Bachantsang P."/>
            <person name="Barry A."/>
            <person name="Bayul T."/>
            <person name="Berlin A."/>
            <person name="Bessette D."/>
            <person name="Bloom T."/>
            <person name="Blye J."/>
            <person name="Boguslavskiy L."/>
            <person name="Bonnet C."/>
            <person name="Boukhgalter B."/>
            <person name="Bourzgui I."/>
            <person name="Brown A."/>
            <person name="Cahill P."/>
            <person name="Channer S."/>
            <person name="Cheshatsang Y."/>
            <person name="Chuda L."/>
            <person name="Citroen M."/>
            <person name="Collymore A."/>
            <person name="Cooke P."/>
            <person name="Costello M."/>
            <person name="D'Aco K."/>
            <person name="Daza R."/>
            <person name="De Haan G."/>
            <person name="DeGray S."/>
            <person name="DeMaso C."/>
            <person name="Dhargay N."/>
            <person name="Dooley K."/>
            <person name="Dooley E."/>
            <person name="Doricent M."/>
            <person name="Dorje P."/>
            <person name="Dorjee K."/>
            <person name="Dupes A."/>
            <person name="Elong R."/>
            <person name="Falk J."/>
            <person name="Farina A."/>
            <person name="Faro S."/>
            <person name="Ferguson D."/>
            <person name="Fisher S."/>
            <person name="Foley C.D."/>
            <person name="Franke A."/>
            <person name="Friedrich D."/>
            <person name="Gadbois L."/>
            <person name="Gearin G."/>
            <person name="Gearin C.R."/>
            <person name="Giannoukos G."/>
            <person name="Goode T."/>
            <person name="Graham J."/>
            <person name="Grandbois E."/>
            <person name="Grewal S."/>
            <person name="Gyaltsen K."/>
            <person name="Hafez N."/>
            <person name="Hagos B."/>
            <person name="Hall J."/>
            <person name="Henson C."/>
            <person name="Hollinger A."/>
            <person name="Honan T."/>
            <person name="Huard M.D."/>
            <person name="Hughes L."/>
            <person name="Hurhula B."/>
            <person name="Husby M.E."/>
            <person name="Kamat A."/>
            <person name="Kanga B."/>
            <person name="Kashin S."/>
            <person name="Khazanovich D."/>
            <person name="Kisner P."/>
            <person name="Lance K."/>
            <person name="Lara M."/>
            <person name="Lee W."/>
            <person name="Lennon N."/>
            <person name="Letendre F."/>
            <person name="LeVine R."/>
            <person name="Lipovsky A."/>
            <person name="Liu X."/>
            <person name="Liu J."/>
            <person name="Liu S."/>
            <person name="Lokyitsang T."/>
            <person name="Lokyitsang Y."/>
            <person name="Lubonja R."/>
            <person name="Lui A."/>
            <person name="MacDonald P."/>
            <person name="Magnisalis V."/>
            <person name="Maru K."/>
            <person name="Matthews C."/>
            <person name="McCusker W."/>
            <person name="McDonough S."/>
            <person name="Mehta T."/>
            <person name="Meldrim J."/>
            <person name="Meneus L."/>
            <person name="Mihai O."/>
            <person name="Mihalev A."/>
            <person name="Mihova T."/>
            <person name="Mittelman R."/>
            <person name="Mlenga V."/>
            <person name="Montmayeur A."/>
            <person name="Mulrain L."/>
            <person name="Navidi A."/>
            <person name="Naylor J."/>
            <person name="Negash T."/>
            <person name="Nguyen T."/>
            <person name="Nguyen N."/>
            <person name="Nicol R."/>
            <person name="Norbu C."/>
            <person name="Norbu N."/>
            <person name="Novod N."/>
            <person name="O'Neill B."/>
            <person name="Osman S."/>
            <person name="Markiewicz E."/>
            <person name="Oyono O.L."/>
            <person name="Patti C."/>
            <person name="Phunkhang P."/>
            <person name="Pierre F."/>
            <person name="Priest M."/>
            <person name="Raghuraman S."/>
            <person name="Rege F."/>
            <person name="Reyes R."/>
            <person name="Rise C."/>
            <person name="Rogov P."/>
            <person name="Ross K."/>
            <person name="Ryan E."/>
            <person name="Settipalli S."/>
            <person name="Shea T."/>
            <person name="Sherpa N."/>
            <person name="Shi L."/>
            <person name="Shih D."/>
            <person name="Sparrow T."/>
            <person name="Spaulding J."/>
            <person name="Stalker J."/>
            <person name="Stange-Thomann N."/>
            <person name="Stavropoulos S."/>
            <person name="Stone C."/>
            <person name="Strader C."/>
            <person name="Tesfaye S."/>
            <person name="Thomson T."/>
            <person name="Thoulutsang Y."/>
            <person name="Thoulutsang D."/>
            <person name="Topham K."/>
            <person name="Topping I."/>
            <person name="Tsamla T."/>
            <person name="Vassiliev H."/>
            <person name="Vo A."/>
            <person name="Wangchuk T."/>
            <person name="Wangdi T."/>
            <person name="Weiand M."/>
            <person name="Wilkinson J."/>
            <person name="Wilson A."/>
            <person name="Yadav S."/>
            <person name="Young G."/>
            <person name="Yu Q."/>
            <person name="Zembek L."/>
            <person name="Zhong D."/>
            <person name="Zimmer A."/>
            <person name="Zwirko Z."/>
            <person name="Jaffe D.B."/>
            <person name="Alvarez P."/>
            <person name="Brockman W."/>
            <person name="Butler J."/>
            <person name="Chin C."/>
            <person name="Gnerre S."/>
            <person name="Grabherr M."/>
            <person name="Kleber M."/>
            <person name="Mauceli E."/>
            <person name="MacCallum I."/>
        </authorList>
    </citation>
    <scope>NUCLEOTIDE SEQUENCE [LARGE SCALE GENOMIC DNA]</scope>
    <source>
        <strain evidence="2 3">TSC#14021-0224.01</strain>
    </source>
</reference>
<dbReference type="HOGENOM" id="CLU_994886_0_0_1"/>
<evidence type="ECO:0000313" key="3">
    <source>
        <dbReference type="Proteomes" id="UP000008711"/>
    </source>
</evidence>
<protein>
    <submittedName>
        <fullName evidence="2">GG11039</fullName>
    </submittedName>
</protein>
<evidence type="ECO:0000313" key="2">
    <source>
        <dbReference type="EMBL" id="EDV47878.1"/>
    </source>
</evidence>
<feature type="compositionally biased region" description="Basic and acidic residues" evidence="1">
    <location>
        <begin position="178"/>
        <end position="197"/>
    </location>
</feature>
<proteinExistence type="predicted"/>
<gene>
    <name evidence="2" type="primary">Dere\GG11039</name>
    <name evidence="2" type="ORF">Dere_GG11039</name>
</gene>
<reference evidence="2 3" key="2">
    <citation type="journal article" date="2008" name="Bioinformatics">
        <title>Assembly reconciliation.</title>
        <authorList>
            <person name="Zimin A.V."/>
            <person name="Smith D.R."/>
            <person name="Sutton G."/>
            <person name="Yorke J.A."/>
        </authorList>
    </citation>
    <scope>NUCLEOTIDE SEQUENCE [LARGE SCALE GENOMIC DNA]</scope>
    <source>
        <strain evidence="2 3">TSC#14021-0224.01</strain>
    </source>
</reference>
<evidence type="ECO:0000256" key="1">
    <source>
        <dbReference type="SAM" id="MobiDB-lite"/>
    </source>
</evidence>
<dbReference type="AlphaFoldDB" id="B3P2C8"/>
<name>B3P2C8_DROER</name>
<dbReference type="EMBL" id="CH954181">
    <property type="protein sequence ID" value="EDV47878.1"/>
    <property type="molecule type" value="Genomic_DNA"/>
</dbReference>
<organism evidence="2 3">
    <name type="scientific">Drosophila erecta</name>
    <name type="common">Fruit fly</name>
    <dbReference type="NCBI Taxonomy" id="7220"/>
    <lineage>
        <taxon>Eukaryota</taxon>
        <taxon>Metazoa</taxon>
        <taxon>Ecdysozoa</taxon>
        <taxon>Arthropoda</taxon>
        <taxon>Hexapoda</taxon>
        <taxon>Insecta</taxon>
        <taxon>Pterygota</taxon>
        <taxon>Neoptera</taxon>
        <taxon>Endopterygota</taxon>
        <taxon>Diptera</taxon>
        <taxon>Brachycera</taxon>
        <taxon>Muscomorpha</taxon>
        <taxon>Ephydroidea</taxon>
        <taxon>Drosophilidae</taxon>
        <taxon>Drosophila</taxon>
        <taxon>Sophophora</taxon>
    </lineage>
</organism>
<keyword evidence="3" id="KW-1185">Reference proteome</keyword>
<sequence>MQIASSVTLSNKAMVGGTVKRTPAVEPTFEITQLNSSKLSTNRGVQLPPLMMKGLVRPDQVENARFRVVQADRRPVSDQHFNALIKRLVKCFMSEVEITKRLRKVTFKRPINSEELQLIRHLEALRRNYETERSVLVVKLSLDSRFNLCAPHAAPLADAQPSKSRKSRKTNPPATPTRSDKAVQKNTSRKIEQDIRTRQRQSGGSLPKGSITSAIVEKLHRLQETFASYLERPQAQESPPSHNRLVSVNNDLSAQVSPSSSDVFYDFPDIVEF</sequence>
<accession>B3P2C8</accession>
<dbReference type="Proteomes" id="UP000008711">
    <property type="component" value="Unassembled WGS sequence"/>
</dbReference>
<dbReference type="OMA" id="KCFMSEV"/>
<feature type="region of interest" description="Disordered" evidence="1">
    <location>
        <begin position="155"/>
        <end position="210"/>
    </location>
</feature>
<dbReference type="PhylomeDB" id="B3P2C8"/>